<sequence length="308" mass="33349">MTDHTGHNPSRRGNPNGRRRPSGTFGSPSGGWSPARPLPTHPHFAGAVAPGPTGFPSPFPGRPNPYFMSPNAGMMSTGNGFFQPTNPMMPGQGYYPGMQPNPMHPMLPANPYMGMYQRPGFAMPMNVPMSSPRAGYAPHMDNRHDRPPRDDHTLSHTADQPAPPDSTPAARGSGESSVRAPLRQIPVQVIRSEPLDPRRAPSDWRVMYDGHLDPAHRGKHKDIAKRHNGQPEGKIPAAVLTDPRLGREPVLPKRKVPQLPPGWLQAPDFQFDESQPGRNIKCSLMGASRSPGALVGAIFPTGLEPTTG</sequence>
<dbReference type="EMBL" id="ML002337">
    <property type="protein sequence ID" value="RKP38701.1"/>
    <property type="molecule type" value="Genomic_DNA"/>
</dbReference>
<feature type="compositionally biased region" description="Basic and acidic residues" evidence="1">
    <location>
        <begin position="193"/>
        <end position="202"/>
    </location>
</feature>
<feature type="region of interest" description="Disordered" evidence="1">
    <location>
        <begin position="1"/>
        <end position="62"/>
    </location>
</feature>
<keyword evidence="3" id="KW-1185">Reference proteome</keyword>
<dbReference type="Proteomes" id="UP000268162">
    <property type="component" value="Unassembled WGS sequence"/>
</dbReference>
<protein>
    <submittedName>
        <fullName evidence="2">Uncharacterized protein</fullName>
    </submittedName>
</protein>
<gene>
    <name evidence="2" type="ORF">BJ085DRAFT_28864</name>
</gene>
<accession>A0A4P9ZZX5</accession>
<evidence type="ECO:0000313" key="2">
    <source>
        <dbReference type="EMBL" id="RKP38701.1"/>
    </source>
</evidence>
<proteinExistence type="predicted"/>
<feature type="region of interest" description="Disordered" evidence="1">
    <location>
        <begin position="132"/>
        <end position="202"/>
    </location>
</feature>
<feature type="compositionally biased region" description="Pro residues" evidence="1">
    <location>
        <begin position="53"/>
        <end position="62"/>
    </location>
</feature>
<name>A0A4P9ZZX5_9FUNG</name>
<reference evidence="3" key="1">
    <citation type="journal article" date="2018" name="Nat. Microbiol.">
        <title>Leveraging single-cell genomics to expand the fungal tree of life.</title>
        <authorList>
            <person name="Ahrendt S.R."/>
            <person name="Quandt C.A."/>
            <person name="Ciobanu D."/>
            <person name="Clum A."/>
            <person name="Salamov A."/>
            <person name="Andreopoulos B."/>
            <person name="Cheng J.F."/>
            <person name="Woyke T."/>
            <person name="Pelin A."/>
            <person name="Henrissat B."/>
            <person name="Reynolds N.K."/>
            <person name="Benny G.L."/>
            <person name="Smith M.E."/>
            <person name="James T.Y."/>
            <person name="Grigoriev I.V."/>
        </authorList>
    </citation>
    <scope>NUCLEOTIDE SEQUENCE [LARGE SCALE GENOMIC DNA]</scope>
    <source>
        <strain evidence="3">RSA 468</strain>
    </source>
</reference>
<evidence type="ECO:0000313" key="3">
    <source>
        <dbReference type="Proteomes" id="UP000268162"/>
    </source>
</evidence>
<organism evidence="2 3">
    <name type="scientific">Dimargaris cristalligena</name>
    <dbReference type="NCBI Taxonomy" id="215637"/>
    <lineage>
        <taxon>Eukaryota</taxon>
        <taxon>Fungi</taxon>
        <taxon>Fungi incertae sedis</taxon>
        <taxon>Zoopagomycota</taxon>
        <taxon>Kickxellomycotina</taxon>
        <taxon>Dimargaritomycetes</taxon>
        <taxon>Dimargaritales</taxon>
        <taxon>Dimargaritaceae</taxon>
        <taxon>Dimargaris</taxon>
    </lineage>
</organism>
<feature type="compositionally biased region" description="Basic and acidic residues" evidence="1">
    <location>
        <begin position="140"/>
        <end position="154"/>
    </location>
</feature>
<evidence type="ECO:0000256" key="1">
    <source>
        <dbReference type="SAM" id="MobiDB-lite"/>
    </source>
</evidence>
<dbReference type="AlphaFoldDB" id="A0A4P9ZZX5"/>